<proteinExistence type="predicted"/>
<dbReference type="STRING" id="199441.BkAM31D_18515"/>
<keyword evidence="2" id="KW-1185">Reference proteome</keyword>
<dbReference type="CDD" id="cd11527">
    <property type="entry name" value="NTP-PPase_dUTPase"/>
    <property type="match status" value="1"/>
</dbReference>
<dbReference type="PIRSF" id="PIRSF030140">
    <property type="entry name" value="UCP030140"/>
    <property type="match status" value="1"/>
</dbReference>
<dbReference type="SUPFAM" id="SSF101386">
    <property type="entry name" value="all-alpha NTP pyrophosphatases"/>
    <property type="match status" value="1"/>
</dbReference>
<organism evidence="1 2">
    <name type="scientific">Halalkalibacter krulwichiae</name>
    <dbReference type="NCBI Taxonomy" id="199441"/>
    <lineage>
        <taxon>Bacteria</taxon>
        <taxon>Bacillati</taxon>
        <taxon>Bacillota</taxon>
        <taxon>Bacilli</taxon>
        <taxon>Bacillales</taxon>
        <taxon>Bacillaceae</taxon>
        <taxon>Halalkalibacter</taxon>
    </lineage>
</organism>
<protein>
    <submittedName>
        <fullName evidence="1">dUTPase</fullName>
    </submittedName>
</protein>
<accession>A0A1X9MGB2</accession>
<dbReference type="Proteomes" id="UP000193006">
    <property type="component" value="Chromosome"/>
</dbReference>
<name>A0A1X9MGB2_9BACI</name>
<dbReference type="Pfam" id="PF08761">
    <property type="entry name" value="dUTPase_2"/>
    <property type="match status" value="1"/>
</dbReference>
<dbReference type="RefSeq" id="WP_066153349.1">
    <property type="nucleotide sequence ID" value="NZ_CP020814.1"/>
</dbReference>
<sequence>MDIQTLFKIQKQLNERIMVEHELTGRDMFQEQLLAFIVEIGELANETRCFKYWSRKPSSERSIILEEYVDGLHFVLTLGLTLGFTSVTVKETFEQHESLTEHFLQVLSLANTLKQQQTDVNFQLFMDTFFALGFKLGFSYDEMEQAYLEKNKVNHQRQDQGY</sequence>
<dbReference type="AlphaFoldDB" id="A0A1X9MGB2"/>
<reference evidence="1 2" key="1">
    <citation type="submission" date="2017-04" db="EMBL/GenBank/DDBJ databases">
        <title>Bacillus krulwichiae AM31D Genome sequencing and assembly.</title>
        <authorList>
            <person name="Krulwich T.A."/>
            <person name="Anastor L."/>
            <person name="Ehrlich R."/>
            <person name="Ehrlich G.D."/>
            <person name="Janto B."/>
        </authorList>
    </citation>
    <scope>NUCLEOTIDE SEQUENCE [LARGE SCALE GENOMIC DNA]</scope>
    <source>
        <strain evidence="1 2">AM31D</strain>
    </source>
</reference>
<dbReference type="EMBL" id="CP020814">
    <property type="protein sequence ID" value="ARK31674.1"/>
    <property type="molecule type" value="Genomic_DNA"/>
</dbReference>
<dbReference type="InterPro" id="IPR014871">
    <property type="entry name" value="dUTPase/dCTP_pyrophosphatase"/>
</dbReference>
<evidence type="ECO:0000313" key="2">
    <source>
        <dbReference type="Proteomes" id="UP000193006"/>
    </source>
</evidence>
<dbReference type="InterPro" id="IPR016947">
    <property type="entry name" value="UCP030140"/>
</dbReference>
<dbReference type="KEGG" id="bkw:BkAM31D_18515"/>
<dbReference type="Gene3D" id="1.10.4010.10">
    <property type="entry name" value="Type II deoxyuridine triphosphatase"/>
    <property type="match status" value="1"/>
</dbReference>
<evidence type="ECO:0000313" key="1">
    <source>
        <dbReference type="EMBL" id="ARK31674.1"/>
    </source>
</evidence>
<gene>
    <name evidence="1" type="ORF">BkAM31D_18515</name>
</gene>